<keyword evidence="4 12" id="KW-0328">Glycosyltransferase</keyword>
<evidence type="ECO:0000256" key="5">
    <source>
        <dbReference type="ARBA" id="ARBA00022679"/>
    </source>
</evidence>
<evidence type="ECO:0000256" key="7">
    <source>
        <dbReference type="ARBA" id="ARBA00022968"/>
    </source>
</evidence>
<organism evidence="15 16">
    <name type="scientific">Dreissena polymorpha</name>
    <name type="common">Zebra mussel</name>
    <name type="synonym">Mytilus polymorpha</name>
    <dbReference type="NCBI Taxonomy" id="45954"/>
    <lineage>
        <taxon>Eukaryota</taxon>
        <taxon>Metazoa</taxon>
        <taxon>Spiralia</taxon>
        <taxon>Lophotrochozoa</taxon>
        <taxon>Mollusca</taxon>
        <taxon>Bivalvia</taxon>
        <taxon>Autobranchia</taxon>
        <taxon>Heteroconchia</taxon>
        <taxon>Euheterodonta</taxon>
        <taxon>Imparidentia</taxon>
        <taxon>Neoheterodontei</taxon>
        <taxon>Myida</taxon>
        <taxon>Dreissenoidea</taxon>
        <taxon>Dreissenidae</taxon>
        <taxon>Dreissena</taxon>
    </lineage>
</organism>
<dbReference type="InterPro" id="IPR031481">
    <property type="entry name" value="Glyco_tran_10_N"/>
</dbReference>
<dbReference type="Pfam" id="PF17039">
    <property type="entry name" value="Glyco_tran_10_N"/>
    <property type="match status" value="1"/>
</dbReference>
<evidence type="ECO:0000256" key="10">
    <source>
        <dbReference type="ARBA" id="ARBA00023136"/>
    </source>
</evidence>
<evidence type="ECO:0000256" key="11">
    <source>
        <dbReference type="ARBA" id="ARBA00023180"/>
    </source>
</evidence>
<comment type="similarity">
    <text evidence="3 12">Belongs to the glycosyltransferase 10 family.</text>
</comment>
<dbReference type="Gene3D" id="3.40.50.11660">
    <property type="entry name" value="Glycosyl transferase family 10, C-terminal domain"/>
    <property type="match status" value="1"/>
</dbReference>
<dbReference type="SUPFAM" id="SSF53756">
    <property type="entry name" value="UDP-Glycosyltransferase/glycogen phosphorylase"/>
    <property type="match status" value="1"/>
</dbReference>
<dbReference type="GO" id="GO:0008417">
    <property type="term" value="F:fucosyltransferase activity"/>
    <property type="evidence" value="ECO:0007669"/>
    <property type="project" value="InterPro"/>
</dbReference>
<dbReference type="EC" id="2.4.1.-" evidence="12"/>
<evidence type="ECO:0000259" key="13">
    <source>
        <dbReference type="Pfam" id="PF00852"/>
    </source>
</evidence>
<evidence type="ECO:0000313" key="15">
    <source>
        <dbReference type="EMBL" id="KAH3769193.1"/>
    </source>
</evidence>
<evidence type="ECO:0000256" key="9">
    <source>
        <dbReference type="ARBA" id="ARBA00023034"/>
    </source>
</evidence>
<sequence length="407" mass="47943">MLKLIQLHNNDCITKRRTFIFMLLLLMCFCIVYKQSEWTIVRSQWMNVSLQSLYDKNVLSNVSLKPRNDYNVTTKSPSVLRSELLILWYNKPVWINELLVNKTLGTCPYNNCFSTTNKALFNQSASVIYLISSGGMPRIPPISALHRKKDQAWIFFNLEPQTLYGYNFGPEWNYVMNWSMMYHRDADVPYPYGTIELRNNSQSVLDKKNYSAIFDGKSVFASWFVSHCHVQSRRDEYVEQMQKYGVQIDIFGSCFKNHRTLPKNDPQKIDKVLYQSKFYLAFENSFCEDYFTEKFFDRFNSDTIVVVRGGTNYTKYFPPGTFVNAADFGNAKKLAEFLIRFGNDKDKYTAMLRRKDMYVSTQPQLKYCKSYCKLCEMLNNVDKYRKIYKTIREYVDSKPCTAPKEIE</sequence>
<reference evidence="15" key="2">
    <citation type="submission" date="2020-11" db="EMBL/GenBank/DDBJ databases">
        <authorList>
            <person name="McCartney M.A."/>
            <person name="Auch B."/>
            <person name="Kono T."/>
            <person name="Mallez S."/>
            <person name="Becker A."/>
            <person name="Gohl D.M."/>
            <person name="Silverstein K.A.T."/>
            <person name="Koren S."/>
            <person name="Bechman K.B."/>
            <person name="Herman A."/>
            <person name="Abrahante J.E."/>
            <person name="Garbe J."/>
        </authorList>
    </citation>
    <scope>NUCLEOTIDE SEQUENCE</scope>
    <source>
        <strain evidence="15">Duluth1</strain>
        <tissue evidence="15">Whole animal</tissue>
    </source>
</reference>
<keyword evidence="6 12" id="KW-0812">Transmembrane</keyword>
<evidence type="ECO:0000256" key="2">
    <source>
        <dbReference type="ARBA" id="ARBA00004922"/>
    </source>
</evidence>
<keyword evidence="16" id="KW-1185">Reference proteome</keyword>
<dbReference type="GO" id="GO:0032580">
    <property type="term" value="C:Golgi cisterna membrane"/>
    <property type="evidence" value="ECO:0007669"/>
    <property type="project" value="UniProtKB-SubCell"/>
</dbReference>
<dbReference type="GO" id="GO:0000139">
    <property type="term" value="C:Golgi membrane"/>
    <property type="evidence" value="ECO:0007669"/>
    <property type="project" value="UniProtKB-SubCell"/>
</dbReference>
<evidence type="ECO:0000256" key="3">
    <source>
        <dbReference type="ARBA" id="ARBA00008919"/>
    </source>
</evidence>
<gene>
    <name evidence="15" type="ORF">DPMN_170441</name>
</gene>
<proteinExistence type="inferred from homology"/>
<keyword evidence="5 12" id="KW-0808">Transferase</keyword>
<reference evidence="15" key="1">
    <citation type="journal article" date="2019" name="bioRxiv">
        <title>The Genome of the Zebra Mussel, Dreissena polymorpha: A Resource for Invasive Species Research.</title>
        <authorList>
            <person name="McCartney M.A."/>
            <person name="Auch B."/>
            <person name="Kono T."/>
            <person name="Mallez S."/>
            <person name="Zhang Y."/>
            <person name="Obille A."/>
            <person name="Becker A."/>
            <person name="Abrahante J.E."/>
            <person name="Garbe J."/>
            <person name="Badalamenti J.P."/>
            <person name="Herman A."/>
            <person name="Mangelson H."/>
            <person name="Liachko I."/>
            <person name="Sullivan S."/>
            <person name="Sone E.D."/>
            <person name="Koren S."/>
            <person name="Silverstein K.A.T."/>
            <person name="Beckman K.B."/>
            <person name="Gohl D.M."/>
        </authorList>
    </citation>
    <scope>NUCLEOTIDE SEQUENCE</scope>
    <source>
        <strain evidence="15">Duluth1</strain>
        <tissue evidence="15">Whole animal</tissue>
    </source>
</reference>
<feature type="domain" description="Fucosyltransferase N-terminal" evidence="14">
    <location>
        <begin position="83"/>
        <end position="193"/>
    </location>
</feature>
<evidence type="ECO:0000256" key="1">
    <source>
        <dbReference type="ARBA" id="ARBA00004323"/>
    </source>
</evidence>
<dbReference type="Proteomes" id="UP000828390">
    <property type="component" value="Unassembled WGS sequence"/>
</dbReference>
<keyword evidence="7" id="KW-0735">Signal-anchor</keyword>
<dbReference type="PANTHER" id="PTHR48438">
    <property type="entry name" value="ALPHA-(1,3)-FUCOSYLTRANSFERASE C-RELATED"/>
    <property type="match status" value="1"/>
</dbReference>
<dbReference type="FunFam" id="3.40.50.11660:FF:000002">
    <property type="entry name" value="Alpha-(1,3)-fucosyltransferase"/>
    <property type="match status" value="1"/>
</dbReference>
<name>A0A9D4DXB8_DREPO</name>
<evidence type="ECO:0000313" key="16">
    <source>
        <dbReference type="Proteomes" id="UP000828390"/>
    </source>
</evidence>
<comment type="pathway">
    <text evidence="2">Protein modification; protein glycosylation.</text>
</comment>
<comment type="subcellular location">
    <subcellularLocation>
        <location evidence="1">Golgi apparatus membrane</location>
        <topology evidence="1">Single-pass type II membrane protein</topology>
    </subcellularLocation>
    <subcellularLocation>
        <location evidence="12">Golgi apparatus</location>
        <location evidence="12">Golgi stack membrane</location>
        <topology evidence="12">Single-pass type II membrane protein</topology>
    </subcellularLocation>
</comment>
<dbReference type="InterPro" id="IPR001503">
    <property type="entry name" value="Glyco_trans_10"/>
</dbReference>
<protein>
    <recommendedName>
        <fullName evidence="12">Fucosyltransferase</fullName>
        <ecNumber evidence="12">2.4.1.-</ecNumber>
    </recommendedName>
</protein>
<evidence type="ECO:0000256" key="4">
    <source>
        <dbReference type="ARBA" id="ARBA00022676"/>
    </source>
</evidence>
<keyword evidence="8" id="KW-1133">Transmembrane helix</keyword>
<evidence type="ECO:0000256" key="8">
    <source>
        <dbReference type="ARBA" id="ARBA00022989"/>
    </source>
</evidence>
<keyword evidence="9 12" id="KW-0333">Golgi apparatus</keyword>
<evidence type="ECO:0000256" key="6">
    <source>
        <dbReference type="ARBA" id="ARBA00022692"/>
    </source>
</evidence>
<dbReference type="PANTHER" id="PTHR48438:SF1">
    <property type="entry name" value="ALPHA-(1,3)-FUCOSYLTRANSFERASE C-RELATED"/>
    <property type="match status" value="1"/>
</dbReference>
<dbReference type="EMBL" id="JAIWYP010000009">
    <property type="protein sequence ID" value="KAH3769193.1"/>
    <property type="molecule type" value="Genomic_DNA"/>
</dbReference>
<dbReference type="InterPro" id="IPR038577">
    <property type="entry name" value="GT10-like_C_sf"/>
</dbReference>
<keyword evidence="10" id="KW-0472">Membrane</keyword>
<dbReference type="Pfam" id="PF00852">
    <property type="entry name" value="Glyco_transf_10"/>
    <property type="match status" value="1"/>
</dbReference>
<accession>A0A9D4DXB8</accession>
<keyword evidence="11" id="KW-0325">Glycoprotein</keyword>
<dbReference type="AlphaFoldDB" id="A0A9D4DXB8"/>
<evidence type="ECO:0000256" key="12">
    <source>
        <dbReference type="RuleBase" id="RU003832"/>
    </source>
</evidence>
<evidence type="ECO:0000259" key="14">
    <source>
        <dbReference type="Pfam" id="PF17039"/>
    </source>
</evidence>
<feature type="domain" description="Fucosyltransferase C-terminal" evidence="13">
    <location>
        <begin position="216"/>
        <end position="393"/>
    </location>
</feature>
<dbReference type="InterPro" id="IPR055270">
    <property type="entry name" value="Glyco_tran_10_C"/>
</dbReference>
<comment type="caution">
    <text evidence="15">The sequence shown here is derived from an EMBL/GenBank/DDBJ whole genome shotgun (WGS) entry which is preliminary data.</text>
</comment>